<comment type="caution">
    <text evidence="1">The sequence shown here is derived from an EMBL/GenBank/DDBJ whole genome shotgun (WGS) entry which is preliminary data.</text>
</comment>
<accession>A0A645I8N3</accession>
<dbReference type="AlphaFoldDB" id="A0A645I8N3"/>
<protein>
    <submittedName>
        <fullName evidence="1">Uncharacterized protein</fullName>
    </submittedName>
</protein>
<sequence>MIQKDVLKDIIKGYYPEGNEDQINALLEDLTREIEVATHAKIRENVSFERIKRMTA</sequence>
<evidence type="ECO:0000313" key="1">
    <source>
        <dbReference type="EMBL" id="MPN46759.1"/>
    </source>
</evidence>
<dbReference type="EMBL" id="VSSQ01107688">
    <property type="protein sequence ID" value="MPN46759.1"/>
    <property type="molecule type" value="Genomic_DNA"/>
</dbReference>
<organism evidence="1">
    <name type="scientific">bioreactor metagenome</name>
    <dbReference type="NCBI Taxonomy" id="1076179"/>
    <lineage>
        <taxon>unclassified sequences</taxon>
        <taxon>metagenomes</taxon>
        <taxon>ecological metagenomes</taxon>
    </lineage>
</organism>
<proteinExistence type="predicted"/>
<name>A0A645I8N3_9ZZZZ</name>
<gene>
    <name evidence="1" type="ORF">SDC9_194357</name>
</gene>
<reference evidence="1" key="1">
    <citation type="submission" date="2019-08" db="EMBL/GenBank/DDBJ databases">
        <authorList>
            <person name="Kucharzyk K."/>
            <person name="Murdoch R.W."/>
            <person name="Higgins S."/>
            <person name="Loffler F."/>
        </authorList>
    </citation>
    <scope>NUCLEOTIDE SEQUENCE</scope>
</reference>